<dbReference type="eggNOG" id="COG2837">
    <property type="taxonomic scope" value="Bacteria"/>
</dbReference>
<comment type="subcellular location">
    <subcellularLocation>
        <location evidence="1">Cell envelope</location>
    </subcellularLocation>
</comment>
<dbReference type="PROSITE" id="PS51318">
    <property type="entry name" value="TAT"/>
    <property type="match status" value="1"/>
</dbReference>
<evidence type="ECO:0000313" key="17">
    <source>
        <dbReference type="Proteomes" id="UP000019050"/>
    </source>
</evidence>
<name>W1Q4Y3_ABIDE</name>
<evidence type="ECO:0000256" key="10">
    <source>
        <dbReference type="ARBA" id="ARBA00033771"/>
    </source>
</evidence>
<evidence type="ECO:0000259" key="14">
    <source>
        <dbReference type="Pfam" id="PF04261"/>
    </source>
</evidence>
<dbReference type="Pfam" id="PF20628">
    <property type="entry name" value="Dyp_perox_C"/>
    <property type="match status" value="1"/>
</dbReference>
<keyword evidence="8" id="KW-0456">Lyase</keyword>
<keyword evidence="3 13" id="KW-0349">Heme</keyword>
<evidence type="ECO:0000256" key="7">
    <source>
        <dbReference type="ARBA" id="ARBA00023004"/>
    </source>
</evidence>
<dbReference type="STRING" id="592010.GCWU000182_000014"/>
<dbReference type="EC" id="1.11.1.-" evidence="13"/>
<evidence type="ECO:0000313" key="16">
    <source>
        <dbReference type="EMBL" id="ESK66328.1"/>
    </source>
</evidence>
<dbReference type="GO" id="GO:0033212">
    <property type="term" value="P:iron import into cell"/>
    <property type="evidence" value="ECO:0007669"/>
    <property type="project" value="InterPro"/>
</dbReference>
<dbReference type="GO" id="GO:0005829">
    <property type="term" value="C:cytosol"/>
    <property type="evidence" value="ECO:0007669"/>
    <property type="project" value="TreeGrafter"/>
</dbReference>
<evidence type="ECO:0000256" key="11">
    <source>
        <dbReference type="ARBA" id="ARBA00033775"/>
    </source>
</evidence>
<keyword evidence="7 13" id="KW-0408">Iron</keyword>
<dbReference type="GO" id="GO:0020037">
    <property type="term" value="F:heme binding"/>
    <property type="evidence" value="ECO:0007669"/>
    <property type="project" value="InterPro"/>
</dbReference>
<dbReference type="InterPro" id="IPR048328">
    <property type="entry name" value="Dyp_perox_C"/>
</dbReference>
<dbReference type="GO" id="GO:0030313">
    <property type="term" value="C:cell envelope"/>
    <property type="evidence" value="ECO:0007669"/>
    <property type="project" value="UniProtKB-SubCell"/>
</dbReference>
<evidence type="ECO:0000256" key="12">
    <source>
        <dbReference type="ARBA" id="ARBA00048856"/>
    </source>
</evidence>
<comment type="catalytic activity">
    <reaction evidence="12">
        <text>heme b + 2 H(+) = protoporphyrin IX + Fe(2+)</text>
        <dbReference type="Rhea" id="RHEA:22584"/>
        <dbReference type="ChEBI" id="CHEBI:15378"/>
        <dbReference type="ChEBI" id="CHEBI:29033"/>
        <dbReference type="ChEBI" id="CHEBI:57306"/>
        <dbReference type="ChEBI" id="CHEBI:60344"/>
        <dbReference type="EC" id="4.98.1.1"/>
    </reaction>
    <physiologicalReaction direction="left-to-right" evidence="12">
        <dbReference type="Rhea" id="RHEA:22585"/>
    </physiologicalReaction>
</comment>
<dbReference type="EMBL" id="ACIN03000001">
    <property type="protein sequence ID" value="ESK66328.1"/>
    <property type="molecule type" value="Genomic_DNA"/>
</dbReference>
<dbReference type="GO" id="GO:0004325">
    <property type="term" value="F:ferrochelatase activity"/>
    <property type="evidence" value="ECO:0007669"/>
    <property type="project" value="UniProtKB-EC"/>
</dbReference>
<protein>
    <recommendedName>
        <fullName evidence="10 13">Deferrochelatase</fullName>
        <ecNumber evidence="13">1.11.1.-</ecNumber>
    </recommendedName>
    <alternativeName>
        <fullName evidence="11 13">Peroxidase EfeB</fullName>
    </alternativeName>
</protein>
<evidence type="ECO:0000256" key="2">
    <source>
        <dbReference type="ARBA" id="ARBA00022559"/>
    </source>
</evidence>
<keyword evidence="17" id="KW-1185">Reference proteome</keyword>
<dbReference type="InterPro" id="IPR019546">
    <property type="entry name" value="TAT_signal_bac_arc"/>
</dbReference>
<comment type="cofactor">
    <cofactor evidence="13">
        <name>heme b</name>
        <dbReference type="ChEBI" id="CHEBI:60344"/>
    </cofactor>
    <text evidence="13">Binds 1 heme b (iron(II)-protoporphyrin IX) group non-covalently per subunit.</text>
</comment>
<dbReference type="NCBIfam" id="TIGR01412">
    <property type="entry name" value="tat_substr_1"/>
    <property type="match status" value="1"/>
</dbReference>
<keyword evidence="6 13" id="KW-0560">Oxidoreductase</keyword>
<dbReference type="OrthoDB" id="9781066at2"/>
<comment type="caution">
    <text evidence="16">The sequence shown here is derived from an EMBL/GenBank/DDBJ whole genome shotgun (WGS) entry which is preliminary data.</text>
</comment>
<feature type="domain" description="Dyp-type peroxidase C-terminal" evidence="15">
    <location>
        <begin position="228"/>
        <end position="403"/>
    </location>
</feature>
<dbReference type="InterPro" id="IPR006311">
    <property type="entry name" value="TAT_signal"/>
</dbReference>
<evidence type="ECO:0000256" key="13">
    <source>
        <dbReference type="RuleBase" id="RU365017"/>
    </source>
</evidence>
<evidence type="ECO:0000256" key="5">
    <source>
        <dbReference type="ARBA" id="ARBA00022729"/>
    </source>
</evidence>
<evidence type="ECO:0000256" key="6">
    <source>
        <dbReference type="ARBA" id="ARBA00023002"/>
    </source>
</evidence>
<gene>
    <name evidence="16" type="ORF">GCWU000182_000014</name>
</gene>
<keyword evidence="2 13" id="KW-0575">Peroxidase</keyword>
<dbReference type="HOGENOM" id="CLU_039488_2_0_9"/>
<dbReference type="GO" id="GO:0004601">
    <property type="term" value="F:peroxidase activity"/>
    <property type="evidence" value="ECO:0007669"/>
    <property type="project" value="UniProtKB-KW"/>
</dbReference>
<keyword evidence="5" id="KW-0732">Signal</keyword>
<dbReference type="PANTHER" id="PTHR30521">
    <property type="entry name" value="DEFERROCHELATASE/PEROXIDASE"/>
    <property type="match status" value="1"/>
</dbReference>
<dbReference type="InterPro" id="IPR006313">
    <property type="entry name" value="EfeB/EfeN"/>
</dbReference>
<comment type="similarity">
    <text evidence="9 13">Belongs to the DyP-type peroxidase family.</text>
</comment>
<evidence type="ECO:0000256" key="3">
    <source>
        <dbReference type="ARBA" id="ARBA00022617"/>
    </source>
</evidence>
<evidence type="ECO:0000259" key="15">
    <source>
        <dbReference type="Pfam" id="PF20628"/>
    </source>
</evidence>
<feature type="domain" description="Dyp-type peroxidase N-terminal" evidence="14">
    <location>
        <begin position="68"/>
        <end position="219"/>
    </location>
</feature>
<comment type="function">
    <text evidence="13">Involved in the recovery of exogenous heme iron. Extracts iron from heme while preserving the protoporphyrin ring intact.</text>
</comment>
<dbReference type="NCBIfam" id="TIGR01409">
    <property type="entry name" value="TAT_signal_seq"/>
    <property type="match status" value="1"/>
</dbReference>
<dbReference type="PROSITE" id="PS51404">
    <property type="entry name" value="DYP_PEROXIDASE"/>
    <property type="match status" value="1"/>
</dbReference>
<dbReference type="InterPro" id="IPR048327">
    <property type="entry name" value="Dyp_perox_N"/>
</dbReference>
<dbReference type="InterPro" id="IPR006314">
    <property type="entry name" value="Dyp_peroxidase"/>
</dbReference>
<proteinExistence type="inferred from homology"/>
<organism evidence="16 17">
    <name type="scientific">Abiotrophia defectiva ATCC 49176</name>
    <dbReference type="NCBI Taxonomy" id="592010"/>
    <lineage>
        <taxon>Bacteria</taxon>
        <taxon>Bacillati</taxon>
        <taxon>Bacillota</taxon>
        <taxon>Bacilli</taxon>
        <taxon>Lactobacillales</taxon>
        <taxon>Aerococcaceae</taxon>
        <taxon>Abiotrophia</taxon>
    </lineage>
</organism>
<dbReference type="NCBIfam" id="TIGR01413">
    <property type="entry name" value="Dyp_perox_fam"/>
    <property type="match status" value="1"/>
</dbReference>
<sequence length="415" mass="46504">MKVVAKSDEKWYDKPISRRDFIKKAGMMGAGAMMAPSIMKLLFGGTSPKDALAQEDANQAIPFYGKRQSGITTPIQRQVYFAVLDLATEDLEIIRSIFKSWTTYIARMMQGELVEAYKSNTMLPPTDTGEAVGMGTERLTITVGVSPSFLDKLKLTSKKLPELEDLPKFARDQLQEAFTGGDICIQACAEDAQVAFHAVRNLLRKGREHLTLRWSQTGYAAITSQGSTPRNLFGFKDGTANVTSQDDFDRVIWCDQDNWMKNGTYLIVRRVQMHLETWDRTSLKEQENTFGRHRDSGAPLGAVDEFDPVDLELKDDKGNLVIPEDCHVRLAKEVGEEIYRRAFSYANGIDPRTGQFDAGLLFISFQKDPQQFIKVQKNLGTKDKLNEYITHVGSGLFAILPGVEKGGYLGQSLFE</sequence>
<evidence type="ECO:0000256" key="8">
    <source>
        <dbReference type="ARBA" id="ARBA00023239"/>
    </source>
</evidence>
<keyword evidence="4 13" id="KW-0479">Metal-binding</keyword>
<evidence type="ECO:0000256" key="9">
    <source>
        <dbReference type="ARBA" id="ARBA00025737"/>
    </source>
</evidence>
<evidence type="ECO:0000256" key="4">
    <source>
        <dbReference type="ARBA" id="ARBA00022723"/>
    </source>
</evidence>
<evidence type="ECO:0000256" key="1">
    <source>
        <dbReference type="ARBA" id="ARBA00004196"/>
    </source>
</evidence>
<dbReference type="GO" id="GO:0046872">
    <property type="term" value="F:metal ion binding"/>
    <property type="evidence" value="ECO:0007669"/>
    <property type="project" value="UniProtKB-KW"/>
</dbReference>
<reference evidence="16" key="1">
    <citation type="submission" date="2013-06" db="EMBL/GenBank/DDBJ databases">
        <authorList>
            <person name="Weinstock G."/>
            <person name="Sodergren E."/>
            <person name="Clifton S."/>
            <person name="Fulton L."/>
            <person name="Fulton B."/>
            <person name="Courtney L."/>
            <person name="Fronick C."/>
            <person name="Harrison M."/>
            <person name="Strong C."/>
            <person name="Farmer C."/>
            <person name="Delahaunty K."/>
            <person name="Markovic C."/>
            <person name="Hall O."/>
            <person name="Minx P."/>
            <person name="Tomlinson C."/>
            <person name="Mitreva M."/>
            <person name="Nelson J."/>
            <person name="Hou S."/>
            <person name="Wollam A."/>
            <person name="Pepin K.H."/>
            <person name="Johnson M."/>
            <person name="Bhonagiri V."/>
            <person name="Nash W.E."/>
            <person name="Warren W."/>
            <person name="Chinwalla A."/>
            <person name="Mardis E.R."/>
            <person name="Wilson R.K."/>
        </authorList>
    </citation>
    <scope>NUCLEOTIDE SEQUENCE [LARGE SCALE GENOMIC DNA]</scope>
    <source>
        <strain evidence="16">ATCC 49176</strain>
    </source>
</reference>
<dbReference type="Pfam" id="PF04261">
    <property type="entry name" value="Dyp_perox_N"/>
    <property type="match status" value="1"/>
</dbReference>
<dbReference type="PANTHER" id="PTHR30521:SF4">
    <property type="entry name" value="DEFERROCHELATASE"/>
    <property type="match status" value="1"/>
</dbReference>
<dbReference type="InterPro" id="IPR011008">
    <property type="entry name" value="Dimeric_a/b-barrel"/>
</dbReference>
<dbReference type="SUPFAM" id="SSF54909">
    <property type="entry name" value="Dimeric alpha+beta barrel"/>
    <property type="match status" value="1"/>
</dbReference>
<accession>W1Q4Y3</accession>
<dbReference type="Proteomes" id="UP000019050">
    <property type="component" value="Unassembled WGS sequence"/>
</dbReference>
<dbReference type="AlphaFoldDB" id="W1Q4Y3"/>